<accession>A0A023D035</accession>
<dbReference type="EMBL" id="AYZF01000011">
    <property type="protein sequence ID" value="KRN06445.1"/>
    <property type="molecule type" value="Genomic_DNA"/>
</dbReference>
<dbReference type="STRING" id="1423806.FD15_GL001066"/>
<dbReference type="Proteomes" id="UP000050961">
    <property type="component" value="Unassembled WGS sequence"/>
</dbReference>
<dbReference type="AlphaFoldDB" id="A0A023D035"/>
<proteinExistence type="predicted"/>
<gene>
    <name evidence="2" type="ORF">FD15_GL001066</name>
</gene>
<name>A0A023D035_9LACO</name>
<evidence type="ECO:0000313" key="2">
    <source>
        <dbReference type="EMBL" id="KRN06445.1"/>
    </source>
</evidence>
<sequence length="109" mass="12694">MKKIQGHLLYSGIVVASILGIVFSAQVLYYRQQVLGYQNMKNYNIARTMRNLALANGISNNEVMWFNHGSVTKKSDHFTVKMDNKEIIELKTLMKYDFEYQRQKVADLK</sequence>
<feature type="transmembrane region" description="Helical" evidence="1">
    <location>
        <begin position="7"/>
        <end position="30"/>
    </location>
</feature>
<comment type="caution">
    <text evidence="2">The sequence shown here is derived from an EMBL/GenBank/DDBJ whole genome shotgun (WGS) entry which is preliminary data.</text>
</comment>
<keyword evidence="1" id="KW-0812">Transmembrane</keyword>
<reference evidence="2 3" key="1">
    <citation type="journal article" date="2015" name="Genome Announc.">
        <title>Expanding the biotechnology potential of lactobacilli through comparative genomics of 213 strains and associated genera.</title>
        <authorList>
            <person name="Sun Z."/>
            <person name="Harris H.M."/>
            <person name="McCann A."/>
            <person name="Guo C."/>
            <person name="Argimon S."/>
            <person name="Zhang W."/>
            <person name="Yang X."/>
            <person name="Jeffery I.B."/>
            <person name="Cooney J.C."/>
            <person name="Kagawa T.F."/>
            <person name="Liu W."/>
            <person name="Song Y."/>
            <person name="Salvetti E."/>
            <person name="Wrobel A."/>
            <person name="Rasinkangas P."/>
            <person name="Parkhill J."/>
            <person name="Rea M.C."/>
            <person name="O'Sullivan O."/>
            <person name="Ritari J."/>
            <person name="Douillard F.P."/>
            <person name="Paul Ross R."/>
            <person name="Yang R."/>
            <person name="Briner A.E."/>
            <person name="Felis G.E."/>
            <person name="de Vos W.M."/>
            <person name="Barrangou R."/>
            <person name="Klaenhammer T.R."/>
            <person name="Caufield P.W."/>
            <person name="Cui Y."/>
            <person name="Zhang H."/>
            <person name="O'Toole P.W."/>
        </authorList>
    </citation>
    <scope>NUCLEOTIDE SEQUENCE [LARGE SCALE GENOMIC DNA]</scope>
    <source>
        <strain evidence="2 3">DSM 21376</strain>
    </source>
</reference>
<keyword evidence="1" id="KW-0472">Membrane</keyword>
<dbReference type="RefSeq" id="WP_034989895.1">
    <property type="nucleotide sequence ID" value="NZ_AYZF01000011.1"/>
</dbReference>
<keyword evidence="1" id="KW-1133">Transmembrane helix</keyword>
<evidence type="ECO:0000256" key="1">
    <source>
        <dbReference type="SAM" id="Phobius"/>
    </source>
</evidence>
<dbReference type="PATRIC" id="fig|1423806.3.peg.1083"/>
<organism evidence="2 3">
    <name type="scientific">Liquorilactobacillus sucicola DSM 21376 = JCM 15457</name>
    <dbReference type="NCBI Taxonomy" id="1423806"/>
    <lineage>
        <taxon>Bacteria</taxon>
        <taxon>Bacillati</taxon>
        <taxon>Bacillota</taxon>
        <taxon>Bacilli</taxon>
        <taxon>Lactobacillales</taxon>
        <taxon>Lactobacillaceae</taxon>
        <taxon>Liquorilactobacillus</taxon>
    </lineage>
</organism>
<protein>
    <submittedName>
        <fullName evidence="2">Uncharacterized protein</fullName>
    </submittedName>
</protein>
<keyword evidence="3" id="KW-1185">Reference proteome</keyword>
<dbReference type="OrthoDB" id="2297961at2"/>
<evidence type="ECO:0000313" key="3">
    <source>
        <dbReference type="Proteomes" id="UP000050961"/>
    </source>
</evidence>